<protein>
    <submittedName>
        <fullName evidence="2">Heterokaryon incompatibility protein-domain-containing protein</fullName>
    </submittedName>
</protein>
<feature type="non-terminal residue" evidence="2">
    <location>
        <position position="1"/>
    </location>
</feature>
<organism evidence="2 3">
    <name type="scientific">Immersiella caudata</name>
    <dbReference type="NCBI Taxonomy" id="314043"/>
    <lineage>
        <taxon>Eukaryota</taxon>
        <taxon>Fungi</taxon>
        <taxon>Dikarya</taxon>
        <taxon>Ascomycota</taxon>
        <taxon>Pezizomycotina</taxon>
        <taxon>Sordariomycetes</taxon>
        <taxon>Sordariomycetidae</taxon>
        <taxon>Sordariales</taxon>
        <taxon>Lasiosphaeriaceae</taxon>
        <taxon>Immersiella</taxon>
    </lineage>
</organism>
<feature type="non-terminal residue" evidence="2">
    <location>
        <position position="321"/>
    </location>
</feature>
<dbReference type="Pfam" id="PF06985">
    <property type="entry name" value="HET"/>
    <property type="match status" value="1"/>
</dbReference>
<dbReference type="PROSITE" id="PS50006">
    <property type="entry name" value="FHA_DOMAIN"/>
    <property type="match status" value="1"/>
</dbReference>
<reference evidence="2" key="1">
    <citation type="submission" date="2023-06" db="EMBL/GenBank/DDBJ databases">
        <title>Genome-scale phylogeny and comparative genomics of the fungal order Sordariales.</title>
        <authorList>
            <consortium name="Lawrence Berkeley National Laboratory"/>
            <person name="Hensen N."/>
            <person name="Bonometti L."/>
            <person name="Westerberg I."/>
            <person name="Brannstrom I.O."/>
            <person name="Guillou S."/>
            <person name="Cros-Aarteil S."/>
            <person name="Calhoun S."/>
            <person name="Haridas S."/>
            <person name="Kuo A."/>
            <person name="Mondo S."/>
            <person name="Pangilinan J."/>
            <person name="Riley R."/>
            <person name="Labutti K."/>
            <person name="Andreopoulos B."/>
            <person name="Lipzen A."/>
            <person name="Chen C."/>
            <person name="Yanf M."/>
            <person name="Daum C."/>
            <person name="Ng V."/>
            <person name="Clum A."/>
            <person name="Steindorff A."/>
            <person name="Ohm R."/>
            <person name="Martin F."/>
            <person name="Silar P."/>
            <person name="Natvig D."/>
            <person name="Lalanne C."/>
            <person name="Gautier V."/>
            <person name="Ament-Velasquez S.L."/>
            <person name="Kruys A."/>
            <person name="Hutchinson M.I."/>
            <person name="Powell A.J."/>
            <person name="Barry K."/>
            <person name="Miller A.N."/>
            <person name="Grigoriev I.V."/>
            <person name="Debuchy R."/>
            <person name="Gladieux P."/>
            <person name="Thoren M.H."/>
            <person name="Johannesson H."/>
        </authorList>
    </citation>
    <scope>NUCLEOTIDE SEQUENCE</scope>
    <source>
        <strain evidence="2">CBS 606.72</strain>
    </source>
</reference>
<gene>
    <name evidence="2" type="ORF">B0T14DRAFT_408948</name>
</gene>
<dbReference type="InterPro" id="IPR010730">
    <property type="entry name" value="HET"/>
</dbReference>
<feature type="domain" description="FHA" evidence="1">
    <location>
        <begin position="105"/>
        <end position="165"/>
    </location>
</feature>
<evidence type="ECO:0000313" key="3">
    <source>
        <dbReference type="Proteomes" id="UP001175000"/>
    </source>
</evidence>
<name>A0AA40C2N5_9PEZI</name>
<dbReference type="PANTHER" id="PTHR24148:SF73">
    <property type="entry name" value="HET DOMAIN PROTEIN (AFU_ORTHOLOGUE AFUA_8G01020)"/>
    <property type="match status" value="1"/>
</dbReference>
<dbReference type="InterPro" id="IPR052895">
    <property type="entry name" value="HetReg/Transcr_Mod"/>
</dbReference>
<dbReference type="InterPro" id="IPR000253">
    <property type="entry name" value="FHA_dom"/>
</dbReference>
<accession>A0AA40C2N5</accession>
<evidence type="ECO:0000259" key="1">
    <source>
        <dbReference type="PROSITE" id="PS50006"/>
    </source>
</evidence>
<evidence type="ECO:0000313" key="2">
    <source>
        <dbReference type="EMBL" id="KAK0622609.1"/>
    </source>
</evidence>
<proteinExistence type="predicted"/>
<dbReference type="EMBL" id="JAULSU010000003">
    <property type="protein sequence ID" value="KAK0622609.1"/>
    <property type="molecule type" value="Genomic_DNA"/>
</dbReference>
<dbReference type="AlphaFoldDB" id="A0AA40C2N5"/>
<comment type="caution">
    <text evidence="2">The sequence shown here is derived from an EMBL/GenBank/DDBJ whole genome shotgun (WGS) entry which is preliminary data.</text>
</comment>
<dbReference type="Proteomes" id="UP001175000">
    <property type="component" value="Unassembled WGS sequence"/>
</dbReference>
<sequence length="321" mass="36750">HHQHGKTPYIALSYVWGDADNQVPILVNNVKLLVRQNLNLALAKLRQERPEAWIWVDAICIDQAHDDEKSWEVNRMRDVFQKAETVFHWLGPAADDSDFLLDWVADLGREASEADVLGFHPPNLSSYRMSKAMEALLQRPFFQRLWIVQELAVSQNGVFLCDSRQLPVDYLESVLALTNRRLPEQTSRILDDLIAKANCDTTSHRWLGGFNRNLIDNPGLMVRRRRHQGDFPSLLSILKCSIATFEMPIFATADPRDLVFGLLGICRDASSLNLRVDYTKSIVQVFTTVTRAFIHNDKEYCLGFSTFPKDLDGLPSWVPDW</sequence>
<keyword evidence="3" id="KW-1185">Reference proteome</keyword>
<dbReference type="PANTHER" id="PTHR24148">
    <property type="entry name" value="ANKYRIN REPEAT DOMAIN-CONTAINING PROTEIN 39 HOMOLOG-RELATED"/>
    <property type="match status" value="1"/>
</dbReference>